<reference evidence="3" key="1">
    <citation type="submission" date="2017-01" db="EMBL/GenBank/DDBJ databases">
        <authorList>
            <person name="Varghese N."/>
            <person name="Submissions S."/>
        </authorList>
    </citation>
    <scope>NUCLEOTIDE SEQUENCE [LARGE SCALE GENOMIC DNA]</scope>
    <source>
        <strain evidence="3">DSM 46698</strain>
    </source>
</reference>
<keyword evidence="3" id="KW-1185">Reference proteome</keyword>
<dbReference type="InterPro" id="IPR009061">
    <property type="entry name" value="DNA-bd_dom_put_sf"/>
</dbReference>
<dbReference type="InterPro" id="IPR041657">
    <property type="entry name" value="HTH_17"/>
</dbReference>
<dbReference type="PANTHER" id="PTHR34585">
    <property type="match status" value="1"/>
</dbReference>
<proteinExistence type="predicted"/>
<feature type="domain" description="Helix-turn-helix" evidence="1">
    <location>
        <begin position="37"/>
        <end position="84"/>
    </location>
</feature>
<gene>
    <name evidence="2" type="ORF">SAMN05421761_11688</name>
</gene>
<dbReference type="AlphaFoldDB" id="A0A1N7PIF2"/>
<dbReference type="PANTHER" id="PTHR34585:SF22">
    <property type="entry name" value="HELIX-TURN-HELIX DOMAIN-CONTAINING PROTEIN"/>
    <property type="match status" value="1"/>
</dbReference>
<name>A0A1N7PIF2_9BACT</name>
<dbReference type="Pfam" id="PF12728">
    <property type="entry name" value="HTH_17"/>
    <property type="match status" value="1"/>
</dbReference>
<protein>
    <submittedName>
        <fullName evidence="2">Helix-turn-helix domain-containing protein</fullName>
    </submittedName>
</protein>
<dbReference type="SUPFAM" id="SSF46955">
    <property type="entry name" value="Putative DNA-binding domain"/>
    <property type="match status" value="1"/>
</dbReference>
<organism evidence="2 3">
    <name type="scientific">Belliella pelovolcani</name>
    <dbReference type="NCBI Taxonomy" id="529505"/>
    <lineage>
        <taxon>Bacteria</taxon>
        <taxon>Pseudomonadati</taxon>
        <taxon>Bacteroidota</taxon>
        <taxon>Cytophagia</taxon>
        <taxon>Cytophagales</taxon>
        <taxon>Cyclobacteriaceae</taxon>
        <taxon>Belliella</taxon>
    </lineage>
</organism>
<evidence type="ECO:0000313" key="2">
    <source>
        <dbReference type="EMBL" id="SIT10371.1"/>
    </source>
</evidence>
<sequence>MIQVDLITKKDLDELRLKIFEDLQKLLSPKKQEVKDWLKSGEVRKILQISAGSLQNLRINGFLNPKKIGGTYYYRKAEIEKLFKE</sequence>
<evidence type="ECO:0000313" key="3">
    <source>
        <dbReference type="Proteomes" id="UP000186026"/>
    </source>
</evidence>
<dbReference type="STRING" id="529505.SAMN05421761_11688"/>
<dbReference type="EMBL" id="FTOP01000016">
    <property type="protein sequence ID" value="SIT10371.1"/>
    <property type="molecule type" value="Genomic_DNA"/>
</dbReference>
<accession>A0A1N7PIF2</accession>
<evidence type="ECO:0000259" key="1">
    <source>
        <dbReference type="Pfam" id="PF12728"/>
    </source>
</evidence>
<dbReference type="RefSeq" id="WP_084565968.1">
    <property type="nucleotide sequence ID" value="NZ_FTOP01000016.1"/>
</dbReference>
<dbReference type="Proteomes" id="UP000186026">
    <property type="component" value="Unassembled WGS sequence"/>
</dbReference>